<organism evidence="1 2">
    <name type="scientific">Boeremia exigua</name>
    <dbReference type="NCBI Taxonomy" id="749465"/>
    <lineage>
        <taxon>Eukaryota</taxon>
        <taxon>Fungi</taxon>
        <taxon>Dikarya</taxon>
        <taxon>Ascomycota</taxon>
        <taxon>Pezizomycotina</taxon>
        <taxon>Dothideomycetes</taxon>
        <taxon>Pleosporomycetidae</taxon>
        <taxon>Pleosporales</taxon>
        <taxon>Pleosporineae</taxon>
        <taxon>Didymellaceae</taxon>
        <taxon>Boeremia</taxon>
    </lineage>
</organism>
<name>A0ACC2IKP5_9PLEO</name>
<protein>
    <submittedName>
        <fullName evidence="1">Uncharacterized protein</fullName>
    </submittedName>
</protein>
<comment type="caution">
    <text evidence="1">The sequence shown here is derived from an EMBL/GenBank/DDBJ whole genome shotgun (WGS) entry which is preliminary data.</text>
</comment>
<dbReference type="EMBL" id="JAPHNI010000123">
    <property type="protein sequence ID" value="KAJ8115760.1"/>
    <property type="molecule type" value="Genomic_DNA"/>
</dbReference>
<evidence type="ECO:0000313" key="1">
    <source>
        <dbReference type="EMBL" id="KAJ8115760.1"/>
    </source>
</evidence>
<dbReference type="Proteomes" id="UP001153331">
    <property type="component" value="Unassembled WGS sequence"/>
</dbReference>
<reference evidence="1" key="1">
    <citation type="submission" date="2022-11" db="EMBL/GenBank/DDBJ databases">
        <title>Genome Sequence of Boeremia exigua.</title>
        <authorList>
            <person name="Buettner E."/>
        </authorList>
    </citation>
    <scope>NUCLEOTIDE SEQUENCE</scope>
    <source>
        <strain evidence="1">CU02</strain>
    </source>
</reference>
<keyword evidence="2" id="KW-1185">Reference proteome</keyword>
<gene>
    <name evidence="1" type="ORF">OPT61_g2657</name>
</gene>
<sequence>MIVSQLKVAPLRSSAYGRKSLTYAMVAVQLMAMLIGSHRVANIVQHLRIEAYLQIHIELRFIPVPSTGEDITTVSTGCRSSFRYTMTLRCISPSLLTPSQSTQIGAAEPEATSAASVQHKTADERLRHND</sequence>
<evidence type="ECO:0000313" key="2">
    <source>
        <dbReference type="Proteomes" id="UP001153331"/>
    </source>
</evidence>
<accession>A0ACC2IKP5</accession>
<proteinExistence type="predicted"/>